<dbReference type="NCBIfam" id="TIGR00285">
    <property type="entry name" value="DNA-binding protein Alba"/>
    <property type="match status" value="1"/>
</dbReference>
<evidence type="ECO:0000259" key="6">
    <source>
        <dbReference type="Pfam" id="PF01918"/>
    </source>
</evidence>
<evidence type="ECO:0000256" key="2">
    <source>
        <dbReference type="ARBA" id="ARBA00022454"/>
    </source>
</evidence>
<feature type="modified residue" description="N6-acetyllysine" evidence="5">
    <location>
        <position position="11"/>
    </location>
</feature>
<keyword evidence="5" id="KW-0007">Acetylation</keyword>
<evidence type="ECO:0000313" key="7">
    <source>
        <dbReference type="EMBL" id="RZN55823.1"/>
    </source>
</evidence>
<dbReference type="Proteomes" id="UP000316080">
    <property type="component" value="Unassembled WGS sequence"/>
</dbReference>
<comment type="function">
    <text evidence="5">Binds double-stranded DNA tightly but without sequence specificity. Involved in DNA compaction.</text>
</comment>
<dbReference type="GO" id="GO:0003690">
    <property type="term" value="F:double-stranded DNA binding"/>
    <property type="evidence" value="ECO:0007669"/>
    <property type="project" value="UniProtKB-UniRule"/>
</dbReference>
<feature type="domain" description="DNA/RNA-binding protein Alba-like" evidence="6">
    <location>
        <begin position="6"/>
        <end position="68"/>
    </location>
</feature>
<keyword evidence="2 5" id="KW-0158">Chromosome</keyword>
<dbReference type="Gene3D" id="3.30.110.20">
    <property type="entry name" value="Alba-like domain"/>
    <property type="match status" value="1"/>
</dbReference>
<comment type="subcellular location">
    <subcellularLocation>
        <location evidence="5">Cytoplasm</location>
    </subcellularLocation>
    <subcellularLocation>
        <location evidence="5">Chromosome</location>
    </subcellularLocation>
</comment>
<proteinExistence type="inferred from homology"/>
<sequence>MSNDSEILIGKKPQMSYVLACITAFHKGIDEIIIKARGRSISKAVDVAQIVRKKFMPDVIIKDITIGTDEIKLEETQEVKKVSSINIVLRRTKK</sequence>
<dbReference type="InterPro" id="IPR002775">
    <property type="entry name" value="DNA/RNA-bd_Alba-like"/>
</dbReference>
<evidence type="ECO:0000256" key="4">
    <source>
        <dbReference type="ARBA" id="ARBA00023125"/>
    </source>
</evidence>
<dbReference type="GO" id="GO:0003723">
    <property type="term" value="F:RNA binding"/>
    <property type="evidence" value="ECO:0007669"/>
    <property type="project" value="InterPro"/>
</dbReference>
<keyword evidence="5" id="KW-0226">DNA condensation</keyword>
<organism evidence="8 10">
    <name type="scientific">Thermoproteota archaeon</name>
    <dbReference type="NCBI Taxonomy" id="2056631"/>
    <lineage>
        <taxon>Archaea</taxon>
        <taxon>Thermoproteota</taxon>
    </lineage>
</organism>
<evidence type="ECO:0000256" key="5">
    <source>
        <dbReference type="HAMAP-Rule" id="MF_01122"/>
    </source>
</evidence>
<dbReference type="GO" id="GO:0005737">
    <property type="term" value="C:cytoplasm"/>
    <property type="evidence" value="ECO:0007669"/>
    <property type="project" value="UniProtKB-SubCell"/>
</dbReference>
<reference evidence="7 9" key="2">
    <citation type="journal article" date="2019" name="Nat. Microbiol.">
        <title>Wide diversity of methane and short-chain alkane metabolisms in uncultured archaea.</title>
        <authorList>
            <person name="Borrel G."/>
            <person name="Adam P.S."/>
            <person name="McKay L.J."/>
            <person name="Chen L.X."/>
            <person name="Sierra-Garcia I.N."/>
            <person name="Sieber C.M."/>
            <person name="Letourneur Q."/>
            <person name="Ghozlane A."/>
            <person name="Andersen G.L."/>
            <person name="Li W.J."/>
            <person name="Hallam S.J."/>
            <person name="Muyzer G."/>
            <person name="de Oliveira V.M."/>
            <person name="Inskeep W.P."/>
            <person name="Banfield J.F."/>
            <person name="Gribaldo S."/>
        </authorList>
    </citation>
    <scope>NUCLEOTIDE SEQUENCE [LARGE SCALE GENOMIC DNA]</scope>
    <source>
        <strain evidence="7">Verst-YHS</strain>
    </source>
</reference>
<reference evidence="8 10" key="1">
    <citation type="journal article" date="2019" name="Nat. Microbiol.">
        <title>Expanding anaerobic alkane metabolism in the domain of Archaea.</title>
        <authorList>
            <person name="Wang Y."/>
            <person name="Wegener G."/>
            <person name="Hou J."/>
            <person name="Wang F."/>
            <person name="Xiao X."/>
        </authorList>
    </citation>
    <scope>NUCLEOTIDE SEQUENCE [LARGE SCALE GENOMIC DNA]</scope>
    <source>
        <strain evidence="8">WYZ-LMO11</strain>
    </source>
</reference>
<dbReference type="Pfam" id="PF01918">
    <property type="entry name" value="Alba"/>
    <property type="match status" value="1"/>
</dbReference>
<dbReference type="InterPro" id="IPR013795">
    <property type="entry name" value="DNA/RNA-bd_Alba"/>
</dbReference>
<dbReference type="Proteomes" id="UP000317265">
    <property type="component" value="Unassembled WGS sequence"/>
</dbReference>
<dbReference type="HAMAP" id="MF_01122">
    <property type="entry name" value="AlbA"/>
    <property type="match status" value="1"/>
</dbReference>
<keyword evidence="4 5" id="KW-0238">DNA-binding</keyword>
<comment type="caution">
    <text evidence="8">The sequence shown here is derived from an EMBL/GenBank/DDBJ whole genome shotgun (WGS) entry which is preliminary data.</text>
</comment>
<keyword evidence="3 5" id="KW-0963">Cytoplasm</keyword>
<evidence type="ECO:0000313" key="9">
    <source>
        <dbReference type="Proteomes" id="UP000316080"/>
    </source>
</evidence>
<dbReference type="GO" id="GO:0030261">
    <property type="term" value="P:chromosome condensation"/>
    <property type="evidence" value="ECO:0007669"/>
    <property type="project" value="UniProtKB-KW"/>
</dbReference>
<name>A0A523BCE5_9CREN</name>
<dbReference type="PIRSF" id="PIRSF028732">
    <property type="entry name" value="Alba"/>
    <property type="match status" value="1"/>
</dbReference>
<dbReference type="AlphaFoldDB" id="A0A523BCE5"/>
<dbReference type="InterPro" id="IPR036882">
    <property type="entry name" value="Alba-like_dom_sf"/>
</dbReference>
<dbReference type="SUPFAM" id="SSF82704">
    <property type="entry name" value="AlbA-like"/>
    <property type="match status" value="1"/>
</dbReference>
<comment type="PTM">
    <text evidence="5">Acetylated. Acetylation at Lys-11 decreases DNA-binding affinity.</text>
</comment>
<gene>
    <name evidence="5 8" type="primary">albA</name>
    <name evidence="8" type="ORF">DSO09_05135</name>
    <name evidence="7" type="ORF">EF809_04585</name>
</gene>
<protein>
    <recommendedName>
        <fullName evidence="5">DNA/RNA-binding protein Alba</fullName>
    </recommendedName>
</protein>
<accession>A0A523BCE5</accession>
<dbReference type="EMBL" id="QNVI01000058">
    <property type="protein sequence ID" value="TDA38170.1"/>
    <property type="molecule type" value="Genomic_DNA"/>
</dbReference>
<dbReference type="GO" id="GO:0005694">
    <property type="term" value="C:chromosome"/>
    <property type="evidence" value="ECO:0007669"/>
    <property type="project" value="UniProtKB-SubCell"/>
</dbReference>
<evidence type="ECO:0000256" key="3">
    <source>
        <dbReference type="ARBA" id="ARBA00022490"/>
    </source>
</evidence>
<dbReference type="NCBIfam" id="NF003088">
    <property type="entry name" value="PRK04015.1"/>
    <property type="match status" value="1"/>
</dbReference>
<evidence type="ECO:0000313" key="10">
    <source>
        <dbReference type="Proteomes" id="UP000317265"/>
    </source>
</evidence>
<dbReference type="EMBL" id="RXIH01000035">
    <property type="protein sequence ID" value="RZN55823.1"/>
    <property type="molecule type" value="Genomic_DNA"/>
</dbReference>
<comment type="similarity">
    <text evidence="1 5">Belongs to the histone-like Alba family.</text>
</comment>
<evidence type="ECO:0000256" key="1">
    <source>
        <dbReference type="ARBA" id="ARBA00008018"/>
    </source>
</evidence>
<evidence type="ECO:0000313" key="8">
    <source>
        <dbReference type="EMBL" id="TDA38170.1"/>
    </source>
</evidence>